<evidence type="ECO:0000256" key="5">
    <source>
        <dbReference type="ARBA" id="ARBA00023136"/>
    </source>
</evidence>
<dbReference type="Gene3D" id="1.20.1250.20">
    <property type="entry name" value="MFS general substrate transporter like domains"/>
    <property type="match status" value="1"/>
</dbReference>
<feature type="transmembrane region" description="Helical" evidence="6">
    <location>
        <begin position="6"/>
        <end position="28"/>
    </location>
</feature>
<dbReference type="PANTHER" id="PTHR11654">
    <property type="entry name" value="OLIGOPEPTIDE TRANSPORTER-RELATED"/>
    <property type="match status" value="1"/>
</dbReference>
<name>A0ABM3QGD6_SPIOL</name>
<dbReference type="RefSeq" id="XP_056682410.1">
    <property type="nucleotide sequence ID" value="XM_056826432.1"/>
</dbReference>
<evidence type="ECO:0000313" key="9">
    <source>
        <dbReference type="RefSeq" id="XP_056682410.1"/>
    </source>
</evidence>
<reference evidence="8 9" key="2">
    <citation type="submission" date="2025-05" db="UniProtKB">
        <authorList>
            <consortium name="RefSeq"/>
        </authorList>
    </citation>
    <scope>IDENTIFICATION</scope>
    <source>
        <tissue evidence="8 9">Leaf</tissue>
    </source>
</reference>
<evidence type="ECO:0000313" key="8">
    <source>
        <dbReference type="RefSeq" id="XP_056682409.1"/>
    </source>
</evidence>
<dbReference type="GeneID" id="130459207"/>
<evidence type="ECO:0000256" key="2">
    <source>
        <dbReference type="ARBA" id="ARBA00005982"/>
    </source>
</evidence>
<organism evidence="7 9">
    <name type="scientific">Spinacia oleracea</name>
    <name type="common">Spinach</name>
    <dbReference type="NCBI Taxonomy" id="3562"/>
    <lineage>
        <taxon>Eukaryota</taxon>
        <taxon>Viridiplantae</taxon>
        <taxon>Streptophyta</taxon>
        <taxon>Embryophyta</taxon>
        <taxon>Tracheophyta</taxon>
        <taxon>Spermatophyta</taxon>
        <taxon>Magnoliopsida</taxon>
        <taxon>eudicotyledons</taxon>
        <taxon>Gunneridae</taxon>
        <taxon>Pentapetalae</taxon>
        <taxon>Caryophyllales</taxon>
        <taxon>Chenopodiaceae</taxon>
        <taxon>Chenopodioideae</taxon>
        <taxon>Anserineae</taxon>
        <taxon>Spinacia</taxon>
    </lineage>
</organism>
<feature type="transmembrane region" description="Helical" evidence="6">
    <location>
        <begin position="35"/>
        <end position="58"/>
    </location>
</feature>
<dbReference type="RefSeq" id="XP_056682409.1">
    <property type="nucleotide sequence ID" value="XM_056826431.1"/>
</dbReference>
<gene>
    <name evidence="8 9" type="primary">LOC130459207</name>
</gene>
<keyword evidence="5 6" id="KW-0472">Membrane</keyword>
<keyword evidence="7" id="KW-1185">Reference proteome</keyword>
<evidence type="ECO:0000256" key="3">
    <source>
        <dbReference type="ARBA" id="ARBA00022692"/>
    </source>
</evidence>
<reference evidence="7" key="1">
    <citation type="journal article" date="2021" name="Nat. Commun.">
        <title>Genomic analyses provide insights into spinach domestication and the genetic basis of agronomic traits.</title>
        <authorList>
            <person name="Cai X."/>
            <person name="Sun X."/>
            <person name="Xu C."/>
            <person name="Sun H."/>
            <person name="Wang X."/>
            <person name="Ge C."/>
            <person name="Zhang Z."/>
            <person name="Wang Q."/>
            <person name="Fei Z."/>
            <person name="Jiao C."/>
            <person name="Wang Q."/>
        </authorList>
    </citation>
    <scope>NUCLEOTIDE SEQUENCE [LARGE SCALE GENOMIC DNA]</scope>
    <source>
        <strain evidence="7">cv. Varoflay</strain>
    </source>
</reference>
<dbReference type="InterPro" id="IPR036259">
    <property type="entry name" value="MFS_trans_sf"/>
</dbReference>
<evidence type="ECO:0000313" key="7">
    <source>
        <dbReference type="Proteomes" id="UP000813463"/>
    </source>
</evidence>
<evidence type="ECO:0000256" key="6">
    <source>
        <dbReference type="SAM" id="Phobius"/>
    </source>
</evidence>
<evidence type="ECO:0000256" key="4">
    <source>
        <dbReference type="ARBA" id="ARBA00022989"/>
    </source>
</evidence>
<evidence type="ECO:0000256" key="1">
    <source>
        <dbReference type="ARBA" id="ARBA00004141"/>
    </source>
</evidence>
<dbReference type="InterPro" id="IPR000109">
    <property type="entry name" value="POT_fam"/>
</dbReference>
<comment type="subcellular location">
    <subcellularLocation>
        <location evidence="1">Membrane</location>
        <topology evidence="1">Multi-pass membrane protein</topology>
    </subcellularLocation>
</comment>
<proteinExistence type="inferred from homology"/>
<keyword evidence="3 6" id="KW-0812">Transmembrane</keyword>
<dbReference type="Pfam" id="PF00854">
    <property type="entry name" value="PTR2"/>
    <property type="match status" value="1"/>
</dbReference>
<protein>
    <submittedName>
        <fullName evidence="8 9">Protein NRT1/ PTR FAMILY 3.1-like isoform X1</fullName>
    </submittedName>
</protein>
<dbReference type="SUPFAM" id="SSF103473">
    <property type="entry name" value="MFS general substrate transporter"/>
    <property type="match status" value="1"/>
</dbReference>
<keyword evidence="4 6" id="KW-1133">Transmembrane helix</keyword>
<accession>A0ABM3QGD6</accession>
<sequence length="145" mass="15649">MSLVQASNTLANFGGTASFTLLIGALITDSFASQLWTITIGFIFYQLGMLNITMSAILPKLHPQPCPTQVNCQEASSQQQLWVLYLSLLLTSMGNGGTQPCVVTFPANQFDMTKSGVLQDAIGTTSTVNLLLLLYGSCHTNCIYF</sequence>
<dbReference type="Proteomes" id="UP000813463">
    <property type="component" value="Chromosome 4"/>
</dbReference>
<comment type="similarity">
    <text evidence="2">Belongs to the major facilitator superfamily. Proton-dependent oligopeptide transporter (POT/PTR) (TC 2.A.17) family.</text>
</comment>